<dbReference type="RefSeq" id="WP_344651783.1">
    <property type="nucleotide sequence ID" value="NZ_BAAAGX010000021.1"/>
</dbReference>
<accession>A0ABN0UUJ4</accession>
<evidence type="ECO:0000313" key="2">
    <source>
        <dbReference type="Proteomes" id="UP001500967"/>
    </source>
</evidence>
<dbReference type="Proteomes" id="UP001500967">
    <property type="component" value="Unassembled WGS sequence"/>
</dbReference>
<evidence type="ECO:0000313" key="1">
    <source>
        <dbReference type="EMBL" id="GAA0261984.1"/>
    </source>
</evidence>
<gene>
    <name evidence="1" type="ORF">GCM10009539_54620</name>
</gene>
<name>A0ABN0UUJ4_9ACTN</name>
<keyword evidence="2" id="KW-1185">Reference proteome</keyword>
<organism evidence="1 2">
    <name type="scientific">Cryptosporangium japonicum</name>
    <dbReference type="NCBI Taxonomy" id="80872"/>
    <lineage>
        <taxon>Bacteria</taxon>
        <taxon>Bacillati</taxon>
        <taxon>Actinomycetota</taxon>
        <taxon>Actinomycetes</taxon>
        <taxon>Cryptosporangiales</taxon>
        <taxon>Cryptosporangiaceae</taxon>
        <taxon>Cryptosporangium</taxon>
    </lineage>
</organism>
<reference evidence="1 2" key="1">
    <citation type="journal article" date="2019" name="Int. J. Syst. Evol. Microbiol.">
        <title>The Global Catalogue of Microorganisms (GCM) 10K type strain sequencing project: providing services to taxonomists for standard genome sequencing and annotation.</title>
        <authorList>
            <consortium name="The Broad Institute Genomics Platform"/>
            <consortium name="The Broad Institute Genome Sequencing Center for Infectious Disease"/>
            <person name="Wu L."/>
            <person name="Ma J."/>
        </authorList>
    </citation>
    <scope>NUCLEOTIDE SEQUENCE [LARGE SCALE GENOMIC DNA]</scope>
    <source>
        <strain evidence="1 2">JCM 10425</strain>
    </source>
</reference>
<dbReference type="EMBL" id="BAAAGX010000021">
    <property type="protein sequence ID" value="GAA0261984.1"/>
    <property type="molecule type" value="Genomic_DNA"/>
</dbReference>
<sequence length="70" mass="7767">MPTALSIEQYLQELHDEYASRINEAVADDRDDLAWQLADSYTREAMRAQAAYGLTPSLDRLPGRSAPVAA</sequence>
<comment type="caution">
    <text evidence="1">The sequence shown here is derived from an EMBL/GenBank/DDBJ whole genome shotgun (WGS) entry which is preliminary data.</text>
</comment>
<proteinExistence type="predicted"/>
<protein>
    <submittedName>
        <fullName evidence="1">Uncharacterized protein</fullName>
    </submittedName>
</protein>